<feature type="binding site" evidence="12">
    <location>
        <position position="228"/>
    </location>
    <ligand>
        <name>[2Fe-2S] cluster</name>
        <dbReference type="ChEBI" id="CHEBI:190135"/>
    </ligand>
</feature>
<evidence type="ECO:0000256" key="1">
    <source>
        <dbReference type="ARBA" id="ARBA00006422"/>
    </source>
</evidence>
<evidence type="ECO:0000313" key="15">
    <source>
        <dbReference type="Proteomes" id="UP000470082"/>
    </source>
</evidence>
<dbReference type="GO" id="GO:0016491">
    <property type="term" value="F:oxidoreductase activity"/>
    <property type="evidence" value="ECO:0007669"/>
    <property type="project" value="InterPro"/>
</dbReference>
<dbReference type="PROSITE" id="PS51384">
    <property type="entry name" value="FAD_FR"/>
    <property type="match status" value="1"/>
</dbReference>
<dbReference type="InterPro" id="IPR037117">
    <property type="entry name" value="Dihydroorotate_DH_ele_sf"/>
</dbReference>
<dbReference type="GO" id="GO:0046872">
    <property type="term" value="F:metal ion binding"/>
    <property type="evidence" value="ECO:0007669"/>
    <property type="project" value="UniProtKB-KW"/>
</dbReference>
<dbReference type="InterPro" id="IPR017938">
    <property type="entry name" value="Riboflavin_synthase-like_b-brl"/>
</dbReference>
<protein>
    <submittedName>
        <fullName evidence="14">Dihydroorotate dehydrogenase electron transfer subunit</fullName>
    </submittedName>
</protein>
<feature type="domain" description="FAD-binding FR-type" evidence="13">
    <location>
        <begin position="1"/>
        <end position="92"/>
    </location>
</feature>
<keyword evidence="6 11" id="KW-0274">FAD</keyword>
<evidence type="ECO:0000256" key="7">
    <source>
        <dbReference type="ARBA" id="ARBA00022982"/>
    </source>
</evidence>
<keyword evidence="5 12" id="KW-0479">Metal-binding</keyword>
<evidence type="ECO:0000256" key="6">
    <source>
        <dbReference type="ARBA" id="ARBA00022827"/>
    </source>
</evidence>
<dbReference type="AlphaFoldDB" id="A0A7X2N2A3"/>
<evidence type="ECO:0000259" key="13">
    <source>
        <dbReference type="PROSITE" id="PS51384"/>
    </source>
</evidence>
<dbReference type="SUPFAM" id="SSF52343">
    <property type="entry name" value="Ferredoxin reductase-like, C-terminal NADP-linked domain"/>
    <property type="match status" value="1"/>
</dbReference>
<dbReference type="InterPro" id="IPR050353">
    <property type="entry name" value="PyrK_electron_transfer"/>
</dbReference>
<dbReference type="InterPro" id="IPR012165">
    <property type="entry name" value="Cyt_c3_hydrogenase_gsu"/>
</dbReference>
<keyword evidence="3 11" id="KW-0285">Flavoprotein</keyword>
<evidence type="ECO:0000256" key="5">
    <source>
        <dbReference type="ARBA" id="ARBA00022723"/>
    </source>
</evidence>
<dbReference type="GO" id="GO:0006221">
    <property type="term" value="P:pyrimidine nucleotide biosynthetic process"/>
    <property type="evidence" value="ECO:0007669"/>
    <property type="project" value="InterPro"/>
</dbReference>
<evidence type="ECO:0000256" key="2">
    <source>
        <dbReference type="ARBA" id="ARBA00022448"/>
    </source>
</evidence>
<dbReference type="GO" id="GO:0050660">
    <property type="term" value="F:flavin adenine dinucleotide binding"/>
    <property type="evidence" value="ECO:0007669"/>
    <property type="project" value="InterPro"/>
</dbReference>
<evidence type="ECO:0000256" key="8">
    <source>
        <dbReference type="ARBA" id="ARBA00023004"/>
    </source>
</evidence>
<dbReference type="Proteomes" id="UP000470082">
    <property type="component" value="Unassembled WGS sequence"/>
</dbReference>
<keyword evidence="7" id="KW-0249">Electron transport</keyword>
<feature type="binding site" evidence="11">
    <location>
        <begin position="69"/>
        <end position="70"/>
    </location>
    <ligand>
        <name>FAD</name>
        <dbReference type="ChEBI" id="CHEBI:57692"/>
    </ligand>
</feature>
<evidence type="ECO:0000256" key="3">
    <source>
        <dbReference type="ARBA" id="ARBA00022630"/>
    </source>
</evidence>
<comment type="cofactor">
    <cofactor evidence="10">
        <name>[2Fe-2S] cluster</name>
        <dbReference type="ChEBI" id="CHEBI:190135"/>
    </cofactor>
</comment>
<dbReference type="InterPro" id="IPR039261">
    <property type="entry name" value="FNR_nucleotide-bd"/>
</dbReference>
<dbReference type="RefSeq" id="WP_154459618.1">
    <property type="nucleotide sequence ID" value="NZ_JAQYTQ010000028.1"/>
</dbReference>
<dbReference type="InterPro" id="IPR017927">
    <property type="entry name" value="FAD-bd_FR_type"/>
</dbReference>
<dbReference type="Pfam" id="PF10418">
    <property type="entry name" value="DHODB_Fe-S_bind"/>
    <property type="match status" value="1"/>
</dbReference>
<evidence type="ECO:0000313" key="14">
    <source>
        <dbReference type="EMBL" id="MSS01126.1"/>
    </source>
</evidence>
<keyword evidence="8 12" id="KW-0408">Iron</keyword>
<comment type="similarity">
    <text evidence="1">Belongs to the PyrK family.</text>
</comment>
<feature type="binding site" evidence="11">
    <location>
        <begin position="47"/>
        <end position="50"/>
    </location>
    <ligand>
        <name>FAD</name>
        <dbReference type="ChEBI" id="CHEBI:57692"/>
    </ligand>
</feature>
<feature type="binding site" evidence="12">
    <location>
        <position position="207"/>
    </location>
    <ligand>
        <name>[2Fe-2S] cluster</name>
        <dbReference type="ChEBI" id="CHEBI:190135"/>
    </ligand>
</feature>
<dbReference type="Gene3D" id="2.40.30.10">
    <property type="entry name" value="Translation factors"/>
    <property type="match status" value="1"/>
</dbReference>
<evidence type="ECO:0000256" key="11">
    <source>
        <dbReference type="PIRSR" id="PIRSR006816-1"/>
    </source>
</evidence>
<dbReference type="PANTHER" id="PTHR43513:SF3">
    <property type="entry name" value="DIHYDROOROTATE DEHYDROGENASE B (NAD(+)), ELECTRON TRANSFER SUBUNIT-RELATED"/>
    <property type="match status" value="1"/>
</dbReference>
<dbReference type="GO" id="GO:0051537">
    <property type="term" value="F:2 iron, 2 sulfur cluster binding"/>
    <property type="evidence" value="ECO:0007669"/>
    <property type="project" value="UniProtKB-KW"/>
</dbReference>
<dbReference type="PIRSF" id="PIRSF006816">
    <property type="entry name" value="Cyc3_hyd_g"/>
    <property type="match status" value="1"/>
</dbReference>
<evidence type="ECO:0000256" key="9">
    <source>
        <dbReference type="ARBA" id="ARBA00023014"/>
    </source>
</evidence>
<feature type="binding site" evidence="12">
    <location>
        <position position="212"/>
    </location>
    <ligand>
        <name>[2Fe-2S] cluster</name>
        <dbReference type="ChEBI" id="CHEBI:190135"/>
    </ligand>
</feature>
<organism evidence="14 15">
    <name type="scientific">Floccifex porci</name>
    <dbReference type="NCBI Taxonomy" id="2606629"/>
    <lineage>
        <taxon>Bacteria</taxon>
        <taxon>Bacillati</taxon>
        <taxon>Bacillota</taxon>
        <taxon>Erysipelotrichia</taxon>
        <taxon>Erysipelotrichales</taxon>
        <taxon>Erysipelotrichaceae</taxon>
        <taxon>Floccifex</taxon>
    </lineage>
</organism>
<comment type="caution">
    <text evidence="14">The sequence shown here is derived from an EMBL/GenBank/DDBJ whole genome shotgun (WGS) entry which is preliminary data.</text>
</comment>
<dbReference type="SUPFAM" id="SSF63380">
    <property type="entry name" value="Riboflavin synthase domain-like"/>
    <property type="match status" value="1"/>
</dbReference>
<dbReference type="Gene3D" id="2.10.240.10">
    <property type="entry name" value="Dihydroorotate dehydrogenase, electron transfer subunit"/>
    <property type="match status" value="1"/>
</dbReference>
<proteinExistence type="inferred from homology"/>
<dbReference type="CDD" id="cd06218">
    <property type="entry name" value="DHOD_e_trans"/>
    <property type="match status" value="1"/>
</dbReference>
<dbReference type="Gene3D" id="3.40.50.80">
    <property type="entry name" value="Nucleotide-binding domain of ferredoxin-NADP reductase (FNR) module"/>
    <property type="match status" value="1"/>
</dbReference>
<evidence type="ECO:0000256" key="4">
    <source>
        <dbReference type="ARBA" id="ARBA00022714"/>
    </source>
</evidence>
<evidence type="ECO:0000256" key="12">
    <source>
        <dbReference type="PIRSR" id="PIRSR006816-2"/>
    </source>
</evidence>
<keyword evidence="9 12" id="KW-0411">Iron-sulfur</keyword>
<feature type="binding site" evidence="12">
    <location>
        <position position="215"/>
    </location>
    <ligand>
        <name>[2Fe-2S] cluster</name>
        <dbReference type="ChEBI" id="CHEBI:190135"/>
    </ligand>
</feature>
<dbReference type="InterPro" id="IPR019480">
    <property type="entry name" value="Dihydroorotate_DH_Fe-S-bd"/>
</dbReference>
<keyword evidence="2" id="KW-0813">Transport</keyword>
<name>A0A7X2N2A3_9FIRM</name>
<reference evidence="14 15" key="1">
    <citation type="submission" date="2019-08" db="EMBL/GenBank/DDBJ databases">
        <title>In-depth cultivation of the pig gut microbiome towards novel bacterial diversity and tailored functional studies.</title>
        <authorList>
            <person name="Wylensek D."/>
            <person name="Hitch T.C.A."/>
            <person name="Clavel T."/>
        </authorList>
    </citation>
    <scope>NUCLEOTIDE SEQUENCE [LARGE SCALE GENOMIC DNA]</scope>
    <source>
        <strain evidence="14 15">LKV-178-WT-2G</strain>
    </source>
</reference>
<keyword evidence="15" id="KW-1185">Reference proteome</keyword>
<dbReference type="PANTHER" id="PTHR43513">
    <property type="entry name" value="DIHYDROOROTATE DEHYDROGENASE B (NAD(+)), ELECTRON TRANSFER SUBUNIT"/>
    <property type="match status" value="1"/>
</dbReference>
<keyword evidence="4 12" id="KW-0001">2Fe-2S</keyword>
<comment type="cofactor">
    <cofactor evidence="11">
        <name>FAD</name>
        <dbReference type="ChEBI" id="CHEBI:57692"/>
    </cofactor>
    <text evidence="11">Binds 1 FAD per subunit.</text>
</comment>
<accession>A0A7X2N2A3</accession>
<dbReference type="EMBL" id="VUMM01000003">
    <property type="protein sequence ID" value="MSS01126.1"/>
    <property type="molecule type" value="Genomic_DNA"/>
</dbReference>
<comment type="cofactor">
    <cofactor evidence="12">
        <name>[2Fe-2S] cluster</name>
        <dbReference type="ChEBI" id="CHEBI:190135"/>
    </cofactor>
    <text evidence="12">Binds 1 [2Fe-2S] cluster per subunit.</text>
</comment>
<dbReference type="InterPro" id="IPR001433">
    <property type="entry name" value="OxRdtase_FAD/NAD-bd"/>
</dbReference>
<gene>
    <name evidence="14" type="ORF">FYJ50_03195</name>
</gene>
<sequence length="241" mass="26227">MIEDARIISNVEIAKDVYKMELETQISKLALPGQFIEISVPGFFLRRPISINEIKENSIVIIYKVLGEGTKVMTTLEGTLNIFGPLGNGFPVEEKEHIVCIGGGVGIPPLYESAKQYLKNGTRVDVVMGANDSQSLFFIDEFKELGCQVYVATMDGSLGSKGTVLDAIKENDISCDFILACGPLPMLRALNSQYKKGYISLEARMACGMGACMGCVVKDIEGHSLRVCKDGPVFEMGKVVL</sequence>
<evidence type="ECO:0000256" key="10">
    <source>
        <dbReference type="ARBA" id="ARBA00034078"/>
    </source>
</evidence>
<dbReference type="Pfam" id="PF00175">
    <property type="entry name" value="NAD_binding_1"/>
    <property type="match status" value="1"/>
</dbReference>